<dbReference type="GO" id="GO:0016780">
    <property type="term" value="F:phosphotransferase activity, for other substituted phosphate groups"/>
    <property type="evidence" value="ECO:0007669"/>
    <property type="project" value="InterPro"/>
</dbReference>
<feature type="transmembrane region" description="Helical" evidence="3">
    <location>
        <begin position="145"/>
        <end position="167"/>
    </location>
</feature>
<dbReference type="InterPro" id="IPR000462">
    <property type="entry name" value="CDP-OH_P_trans"/>
</dbReference>
<dbReference type="InterPro" id="IPR043130">
    <property type="entry name" value="CDP-OH_PTrfase_TM_dom"/>
</dbReference>
<dbReference type="InterPro" id="IPR048254">
    <property type="entry name" value="CDP_ALCOHOL_P_TRANSF_CS"/>
</dbReference>
<feature type="transmembrane region" description="Helical" evidence="3">
    <location>
        <begin position="7"/>
        <end position="25"/>
    </location>
</feature>
<gene>
    <name evidence="4" type="ORF">HYX28_04010</name>
</gene>
<evidence type="ECO:0000256" key="2">
    <source>
        <dbReference type="RuleBase" id="RU003750"/>
    </source>
</evidence>
<feature type="transmembrane region" description="Helical" evidence="3">
    <location>
        <begin position="37"/>
        <end position="58"/>
    </location>
</feature>
<dbReference type="PROSITE" id="PS00379">
    <property type="entry name" value="CDP_ALCOHOL_P_TRANSF"/>
    <property type="match status" value="1"/>
</dbReference>
<evidence type="ECO:0000256" key="3">
    <source>
        <dbReference type="SAM" id="Phobius"/>
    </source>
</evidence>
<proteinExistence type="inferred from homology"/>
<protein>
    <submittedName>
        <fullName evidence="4">Phosphatidylcholine/phosphatidylserine synthase</fullName>
    </submittedName>
</protein>
<dbReference type="EMBL" id="JACPNR010000005">
    <property type="protein sequence ID" value="MBI2677925.1"/>
    <property type="molecule type" value="Genomic_DNA"/>
</dbReference>
<keyword evidence="3" id="KW-0812">Transmembrane</keyword>
<feature type="transmembrane region" description="Helical" evidence="3">
    <location>
        <begin position="70"/>
        <end position="93"/>
    </location>
</feature>
<feature type="transmembrane region" description="Helical" evidence="3">
    <location>
        <begin position="208"/>
        <end position="226"/>
    </location>
</feature>
<evidence type="ECO:0000313" key="5">
    <source>
        <dbReference type="Proteomes" id="UP000779809"/>
    </source>
</evidence>
<evidence type="ECO:0000313" key="4">
    <source>
        <dbReference type="EMBL" id="MBI2677925.1"/>
    </source>
</evidence>
<reference evidence="4" key="1">
    <citation type="submission" date="2020-07" db="EMBL/GenBank/DDBJ databases">
        <title>Huge and variable diversity of episymbiotic CPR bacteria and DPANN archaea in groundwater ecosystems.</title>
        <authorList>
            <person name="He C.Y."/>
            <person name="Keren R."/>
            <person name="Whittaker M."/>
            <person name="Farag I.F."/>
            <person name="Doudna J."/>
            <person name="Cate J.H.D."/>
            <person name="Banfield J.F."/>
        </authorList>
    </citation>
    <scope>NUCLEOTIDE SEQUENCE</scope>
    <source>
        <strain evidence="4">NC_groundwater_580_Pr5_B-0.1um_64_19</strain>
    </source>
</reference>
<keyword evidence="1 2" id="KW-0808">Transferase</keyword>
<keyword evidence="3" id="KW-0472">Membrane</keyword>
<accession>A0A932ENP4</accession>
<dbReference type="Pfam" id="PF01066">
    <property type="entry name" value="CDP-OH_P_transf"/>
    <property type="match status" value="1"/>
</dbReference>
<feature type="transmembrane region" description="Helical" evidence="3">
    <location>
        <begin position="173"/>
        <end position="196"/>
    </location>
</feature>
<dbReference type="Gene3D" id="1.20.120.1760">
    <property type="match status" value="1"/>
</dbReference>
<comment type="caution">
    <text evidence="4">The sequence shown here is derived from an EMBL/GenBank/DDBJ whole genome shotgun (WGS) entry which is preliminary data.</text>
</comment>
<keyword evidence="3" id="KW-1133">Transmembrane helix</keyword>
<evidence type="ECO:0000256" key="1">
    <source>
        <dbReference type="ARBA" id="ARBA00022679"/>
    </source>
</evidence>
<comment type="similarity">
    <text evidence="2">Belongs to the CDP-alcohol phosphatidyltransferase class-I family.</text>
</comment>
<dbReference type="GO" id="GO:0016020">
    <property type="term" value="C:membrane"/>
    <property type="evidence" value="ECO:0007669"/>
    <property type="project" value="InterPro"/>
</dbReference>
<name>A0A932ENP4_9BACT</name>
<dbReference type="AlphaFoldDB" id="A0A932ENP4"/>
<dbReference type="Proteomes" id="UP000779809">
    <property type="component" value="Unassembled WGS sequence"/>
</dbReference>
<feature type="transmembrane region" description="Helical" evidence="3">
    <location>
        <begin position="105"/>
        <end position="125"/>
    </location>
</feature>
<dbReference type="GO" id="GO:0008654">
    <property type="term" value="P:phospholipid biosynthetic process"/>
    <property type="evidence" value="ECO:0007669"/>
    <property type="project" value="InterPro"/>
</dbReference>
<organism evidence="4 5">
    <name type="scientific">Candidatus Korobacter versatilis</name>
    <dbReference type="NCBI Taxonomy" id="658062"/>
    <lineage>
        <taxon>Bacteria</taxon>
        <taxon>Pseudomonadati</taxon>
        <taxon>Acidobacteriota</taxon>
        <taxon>Terriglobia</taxon>
        <taxon>Terriglobales</taxon>
        <taxon>Candidatus Korobacteraceae</taxon>
        <taxon>Candidatus Korobacter</taxon>
    </lineage>
</organism>
<sequence length="271" mass="30061">MHILPSLFTTANIALGFFAIFQTILATPDDSWHLDHAAKAIGIAIVADFMDGMIARLTHTASDFGRELDSLADAITFGVAPAVLAWVWGFRWLPLAGLVDWRAKLIQIGAICAFLYLIAGVSRLARFNIQKNPQPSNPGRPDRKYFVGMPIPAGAGVLAAIVHFSAGRPPQDWWLSTIWAVLLVTVGFLMVSTWRYVSLKGLDWRKRVPFRTVIFIAALIGGIWFFSRYVLFFLGLTYMLSGVLARLQWIFVRKPAPPSPPPPSYEEAPGH</sequence>